<name>A0A840C5N0_9HYPH</name>
<feature type="transmembrane region" description="Helical" evidence="1">
    <location>
        <begin position="44"/>
        <end position="62"/>
    </location>
</feature>
<protein>
    <submittedName>
        <fullName evidence="2">Fatty acid desaturase</fullName>
    </submittedName>
</protein>
<evidence type="ECO:0000313" key="3">
    <source>
        <dbReference type="Proteomes" id="UP000577362"/>
    </source>
</evidence>
<accession>A0A840C5N0</accession>
<evidence type="ECO:0000313" key="2">
    <source>
        <dbReference type="EMBL" id="MBB4017707.1"/>
    </source>
</evidence>
<keyword evidence="1" id="KW-1133">Transmembrane helix</keyword>
<dbReference type="AlphaFoldDB" id="A0A840C5N0"/>
<sequence length="103" mass="11645">MQGYDPRFGPQMRIVRLSRWQLWLAAAVGLALVVTLAIVAAGVFLVVLPVVVVAGLGYHLWMKWRGQRPGGRADDMVIDAEYSIVRREDERHIEGRGVPRDHR</sequence>
<keyword evidence="1" id="KW-0472">Membrane</keyword>
<dbReference type="RefSeq" id="WP_019403233.1">
    <property type="nucleotide sequence ID" value="NZ_JACIEN010000003.1"/>
</dbReference>
<proteinExistence type="predicted"/>
<keyword evidence="1" id="KW-0812">Transmembrane</keyword>
<reference evidence="2 3" key="1">
    <citation type="submission" date="2020-08" db="EMBL/GenBank/DDBJ databases">
        <title>Genomic Encyclopedia of Type Strains, Phase IV (KMG-IV): sequencing the most valuable type-strain genomes for metagenomic binning, comparative biology and taxonomic classification.</title>
        <authorList>
            <person name="Goeker M."/>
        </authorList>
    </citation>
    <scope>NUCLEOTIDE SEQUENCE [LARGE SCALE GENOMIC DNA]</scope>
    <source>
        <strain evidence="2 3">DSM 103737</strain>
    </source>
</reference>
<organism evidence="2 3">
    <name type="scientific">Chelatococcus caeni</name>
    <dbReference type="NCBI Taxonomy" id="1348468"/>
    <lineage>
        <taxon>Bacteria</taxon>
        <taxon>Pseudomonadati</taxon>
        <taxon>Pseudomonadota</taxon>
        <taxon>Alphaproteobacteria</taxon>
        <taxon>Hyphomicrobiales</taxon>
        <taxon>Chelatococcaceae</taxon>
        <taxon>Chelatococcus</taxon>
    </lineage>
</organism>
<evidence type="ECO:0000256" key="1">
    <source>
        <dbReference type="SAM" id="Phobius"/>
    </source>
</evidence>
<dbReference type="EMBL" id="JACIEN010000003">
    <property type="protein sequence ID" value="MBB4017707.1"/>
    <property type="molecule type" value="Genomic_DNA"/>
</dbReference>
<feature type="transmembrane region" description="Helical" evidence="1">
    <location>
        <begin position="20"/>
        <end position="38"/>
    </location>
</feature>
<keyword evidence="3" id="KW-1185">Reference proteome</keyword>
<gene>
    <name evidence="2" type="ORF">GGR16_002741</name>
</gene>
<dbReference type="Proteomes" id="UP000577362">
    <property type="component" value="Unassembled WGS sequence"/>
</dbReference>
<comment type="caution">
    <text evidence="2">The sequence shown here is derived from an EMBL/GenBank/DDBJ whole genome shotgun (WGS) entry which is preliminary data.</text>
</comment>